<protein>
    <recommendedName>
        <fullName evidence="3">dTDP-6-deoxy-L-hexose 3-O-methyltransferase</fullName>
    </recommendedName>
</protein>
<dbReference type="PANTHER" id="PTHR40036:SF1">
    <property type="entry name" value="MACROCIN O-METHYLTRANSFERASE"/>
    <property type="match status" value="1"/>
</dbReference>
<sequence length="254" mass="29041">MQKTTDNIEKTRNTESQLSWYERRSETIDSLMIKPHQIADTLPVFSTRQHMTRFIETYEYWNLVKDIPGNIIECGVAGGNFLMAMAHFSSIFEPHHYTRKIVGFDTFEGFTEPSTEDKSSSAAHMKAGGLHYDSFDMLQSAIEMFDGNRMIGNIPKVLLKKGDISETFPKYLEEHPASTIGLLHLDLDLYKPTKDAIKLAWDRMAKGSILIFDELNHDDYPGETIAIREVLGLENVELKRVWCASMAAYCRKGY</sequence>
<proteinExistence type="predicted"/>
<dbReference type="Pfam" id="PF05711">
    <property type="entry name" value="TylF"/>
    <property type="match status" value="1"/>
</dbReference>
<dbReference type="InterPro" id="IPR029063">
    <property type="entry name" value="SAM-dependent_MTases_sf"/>
</dbReference>
<reference evidence="2" key="1">
    <citation type="submission" date="2016-02" db="EMBL/GenBank/DDBJ databases">
        <authorList>
            <person name="Schultz-Johansen M."/>
            <person name="Glaring M.A."/>
            <person name="Bech P.K."/>
            <person name="Stougaard P."/>
        </authorList>
    </citation>
    <scope>NUCLEOTIDE SEQUENCE [LARGE SCALE GENOMIC DNA]</scope>
    <source>
        <strain evidence="2">S66</strain>
    </source>
</reference>
<accession>A0A148KNM4</accession>
<dbReference type="AlphaFoldDB" id="A0A148KNM4"/>
<evidence type="ECO:0000313" key="1">
    <source>
        <dbReference type="EMBL" id="KXI27923.1"/>
    </source>
</evidence>
<evidence type="ECO:0008006" key="3">
    <source>
        <dbReference type="Google" id="ProtNLM"/>
    </source>
</evidence>
<comment type="caution">
    <text evidence="1">The sequence shown here is derived from an EMBL/GenBank/DDBJ whole genome shotgun (WGS) entry which is preliminary data.</text>
</comment>
<dbReference type="Proteomes" id="UP000070299">
    <property type="component" value="Unassembled WGS sequence"/>
</dbReference>
<dbReference type="OrthoDB" id="9799872at2"/>
<dbReference type="STRING" id="1799789.AX660_20670"/>
<gene>
    <name evidence="1" type="ORF">AX660_20670</name>
</gene>
<dbReference type="EMBL" id="LSNE01000009">
    <property type="protein sequence ID" value="KXI27923.1"/>
    <property type="molecule type" value="Genomic_DNA"/>
</dbReference>
<dbReference type="Gene3D" id="3.40.50.150">
    <property type="entry name" value="Vaccinia Virus protein VP39"/>
    <property type="match status" value="1"/>
</dbReference>
<dbReference type="RefSeq" id="WP_068379722.1">
    <property type="nucleotide sequence ID" value="NZ_LSNE01000009.1"/>
</dbReference>
<dbReference type="InterPro" id="IPR008884">
    <property type="entry name" value="TylF_MeTrfase"/>
</dbReference>
<name>A0A148KNM4_9ALTE</name>
<keyword evidence="2" id="KW-1185">Reference proteome</keyword>
<evidence type="ECO:0000313" key="2">
    <source>
        <dbReference type="Proteomes" id="UP000070299"/>
    </source>
</evidence>
<dbReference type="SUPFAM" id="SSF53335">
    <property type="entry name" value="S-adenosyl-L-methionine-dependent methyltransferases"/>
    <property type="match status" value="1"/>
</dbReference>
<organism evidence="1 2">
    <name type="scientific">Paraglaciecola hydrolytica</name>
    <dbReference type="NCBI Taxonomy" id="1799789"/>
    <lineage>
        <taxon>Bacteria</taxon>
        <taxon>Pseudomonadati</taxon>
        <taxon>Pseudomonadota</taxon>
        <taxon>Gammaproteobacteria</taxon>
        <taxon>Alteromonadales</taxon>
        <taxon>Alteromonadaceae</taxon>
        <taxon>Paraglaciecola</taxon>
    </lineage>
</organism>
<dbReference type="PANTHER" id="PTHR40036">
    <property type="entry name" value="MACROCIN O-METHYLTRANSFERASE"/>
    <property type="match status" value="1"/>
</dbReference>